<keyword evidence="2" id="KW-0378">Hydrolase</keyword>
<dbReference type="GO" id="GO:0004342">
    <property type="term" value="F:glucosamine-6-phosphate deaminase activity"/>
    <property type="evidence" value="ECO:0007669"/>
    <property type="project" value="UniProtKB-EC"/>
</dbReference>
<organism evidence="2 3">
    <name type="scientific">Bythopirellula goksoeyrii</name>
    <dbReference type="NCBI Taxonomy" id="1400387"/>
    <lineage>
        <taxon>Bacteria</taxon>
        <taxon>Pseudomonadati</taxon>
        <taxon>Planctomycetota</taxon>
        <taxon>Planctomycetia</taxon>
        <taxon>Pirellulales</taxon>
        <taxon>Lacipirellulaceae</taxon>
        <taxon>Bythopirellula</taxon>
    </lineage>
</organism>
<reference evidence="2 3" key="1">
    <citation type="submission" date="2019-08" db="EMBL/GenBank/DDBJ databases">
        <title>Deep-cultivation of Planctomycetes and their phenomic and genomic characterization uncovers novel biology.</title>
        <authorList>
            <person name="Wiegand S."/>
            <person name="Jogler M."/>
            <person name="Boedeker C."/>
            <person name="Pinto D."/>
            <person name="Vollmers J."/>
            <person name="Rivas-Marin E."/>
            <person name="Kohn T."/>
            <person name="Peeters S.H."/>
            <person name="Heuer A."/>
            <person name="Rast P."/>
            <person name="Oberbeckmann S."/>
            <person name="Bunk B."/>
            <person name="Jeske O."/>
            <person name="Meyerdierks A."/>
            <person name="Storesund J.E."/>
            <person name="Kallscheuer N."/>
            <person name="Luecker S."/>
            <person name="Lage O.M."/>
            <person name="Pohl T."/>
            <person name="Merkel B.J."/>
            <person name="Hornburger P."/>
            <person name="Mueller R.-W."/>
            <person name="Bruemmer F."/>
            <person name="Labrenz M."/>
            <person name="Spormann A.M."/>
            <person name="Op den Camp H."/>
            <person name="Overmann J."/>
            <person name="Amann R."/>
            <person name="Jetten M.S.M."/>
            <person name="Mascher T."/>
            <person name="Medema M.H."/>
            <person name="Devos D.P."/>
            <person name="Kaster A.-K."/>
            <person name="Ovreas L."/>
            <person name="Rohde M."/>
            <person name="Galperin M.Y."/>
            <person name="Jogler C."/>
        </authorList>
    </citation>
    <scope>NUCLEOTIDE SEQUENCE [LARGE SCALE GENOMIC DNA]</scope>
    <source>
        <strain evidence="2 3">Pr1d</strain>
    </source>
</reference>
<sequence length="251" mass="27533">MKVVVCSSREELGCRAAEAGAAVLREVLSQQERASIIVATGASQFETLAALVNQPDIDWNRVTGFHLDEYIGLPESHPASFRKYLKERFVEQVPLASFNYVNGEGLAGSGDVLAECARLGELIRVQPIDVAFVGIGENGHLAFNDPPADFQTEEPFLVVELDEDCRRQQLGEGWFGSLDEVPRRAISMSIRQIMNSKHIVCSVPDERKAEAVRNAVEGPVRNQVPASILQTHAMATLFLDPPSASFLQKTT</sequence>
<dbReference type="GO" id="GO:0005737">
    <property type="term" value="C:cytoplasm"/>
    <property type="evidence" value="ECO:0007669"/>
    <property type="project" value="TreeGrafter"/>
</dbReference>
<dbReference type="InterPro" id="IPR004547">
    <property type="entry name" value="Glucosamine6P_isomerase"/>
</dbReference>
<name>A0A5B9Q8N6_9BACT</name>
<dbReference type="CDD" id="cd01399">
    <property type="entry name" value="GlcN6P_deaminase"/>
    <property type="match status" value="1"/>
</dbReference>
<evidence type="ECO:0000313" key="2">
    <source>
        <dbReference type="EMBL" id="QEG33276.1"/>
    </source>
</evidence>
<dbReference type="OrthoDB" id="9791139at2"/>
<evidence type="ECO:0000313" key="3">
    <source>
        <dbReference type="Proteomes" id="UP000323917"/>
    </source>
</evidence>
<dbReference type="EC" id="3.5.99.6" evidence="2"/>
<dbReference type="Gene3D" id="3.40.50.1360">
    <property type="match status" value="1"/>
</dbReference>
<dbReference type="InterPro" id="IPR037171">
    <property type="entry name" value="NagB/RpiA_transferase-like"/>
</dbReference>
<gene>
    <name evidence="2" type="primary">nagB_2</name>
    <name evidence="2" type="ORF">Pr1d_05370</name>
</gene>
<dbReference type="GO" id="GO:0042802">
    <property type="term" value="F:identical protein binding"/>
    <property type="evidence" value="ECO:0007669"/>
    <property type="project" value="TreeGrafter"/>
</dbReference>
<feature type="domain" description="Glucosamine/galactosamine-6-phosphate isomerase" evidence="1">
    <location>
        <begin position="8"/>
        <end position="233"/>
    </location>
</feature>
<keyword evidence="3" id="KW-1185">Reference proteome</keyword>
<dbReference type="GO" id="GO:0006046">
    <property type="term" value="P:N-acetylglucosamine catabolic process"/>
    <property type="evidence" value="ECO:0007669"/>
    <property type="project" value="TreeGrafter"/>
</dbReference>
<dbReference type="GO" id="GO:0006043">
    <property type="term" value="P:glucosamine catabolic process"/>
    <property type="evidence" value="ECO:0007669"/>
    <property type="project" value="TreeGrafter"/>
</dbReference>
<proteinExistence type="predicted"/>
<accession>A0A5B9Q8N6</accession>
<protein>
    <submittedName>
        <fullName evidence="2">Glucosamine-6-phosphate deaminase 1</fullName>
        <ecNumber evidence="2">3.5.99.6</ecNumber>
    </submittedName>
</protein>
<dbReference type="GO" id="GO:0005975">
    <property type="term" value="P:carbohydrate metabolic process"/>
    <property type="evidence" value="ECO:0007669"/>
    <property type="project" value="InterPro"/>
</dbReference>
<dbReference type="Pfam" id="PF01182">
    <property type="entry name" value="Glucosamine_iso"/>
    <property type="match status" value="1"/>
</dbReference>
<dbReference type="Proteomes" id="UP000323917">
    <property type="component" value="Chromosome"/>
</dbReference>
<evidence type="ECO:0000259" key="1">
    <source>
        <dbReference type="Pfam" id="PF01182"/>
    </source>
</evidence>
<dbReference type="PANTHER" id="PTHR11280">
    <property type="entry name" value="GLUCOSAMINE-6-PHOSPHATE ISOMERASE"/>
    <property type="match status" value="1"/>
</dbReference>
<dbReference type="KEGG" id="bgok:Pr1d_05370"/>
<dbReference type="RefSeq" id="WP_148072068.1">
    <property type="nucleotide sequence ID" value="NZ_CP042913.1"/>
</dbReference>
<dbReference type="GO" id="GO:0019262">
    <property type="term" value="P:N-acetylneuraminate catabolic process"/>
    <property type="evidence" value="ECO:0007669"/>
    <property type="project" value="TreeGrafter"/>
</dbReference>
<dbReference type="InterPro" id="IPR006148">
    <property type="entry name" value="Glc/Gal-6P_isomerase"/>
</dbReference>
<dbReference type="SUPFAM" id="SSF100950">
    <property type="entry name" value="NagB/RpiA/CoA transferase-like"/>
    <property type="match status" value="1"/>
</dbReference>
<dbReference type="PANTHER" id="PTHR11280:SF6">
    <property type="entry name" value="GLUCOSAMINE-6-PHOSPHATE ISOMERASE NAGB"/>
    <property type="match status" value="1"/>
</dbReference>
<dbReference type="AlphaFoldDB" id="A0A5B9Q8N6"/>
<dbReference type="EMBL" id="CP042913">
    <property type="protein sequence ID" value="QEG33276.1"/>
    <property type="molecule type" value="Genomic_DNA"/>
</dbReference>